<dbReference type="EMBL" id="HBIC01045885">
    <property type="protein sequence ID" value="CAE0294555.1"/>
    <property type="molecule type" value="Transcribed_RNA"/>
</dbReference>
<organism evidence="2">
    <name type="scientific">Spumella elongata</name>
    <dbReference type="NCBI Taxonomy" id="89044"/>
    <lineage>
        <taxon>Eukaryota</taxon>
        <taxon>Sar</taxon>
        <taxon>Stramenopiles</taxon>
        <taxon>Ochrophyta</taxon>
        <taxon>Chrysophyceae</taxon>
        <taxon>Chromulinales</taxon>
        <taxon>Chromulinaceae</taxon>
        <taxon>Spumella</taxon>
    </lineage>
</organism>
<feature type="domain" description="Sterol methyltransferase C-terminal" evidence="1">
    <location>
        <begin position="91"/>
        <end position="147"/>
    </location>
</feature>
<evidence type="ECO:0000313" key="2">
    <source>
        <dbReference type="EMBL" id="CAE0294555.1"/>
    </source>
</evidence>
<evidence type="ECO:0000259" key="1">
    <source>
        <dbReference type="Pfam" id="PF08498"/>
    </source>
</evidence>
<gene>
    <name evidence="2" type="ORF">SELO1098_LOCUS23407</name>
</gene>
<reference evidence="2" key="1">
    <citation type="submission" date="2021-01" db="EMBL/GenBank/DDBJ databases">
        <authorList>
            <person name="Corre E."/>
            <person name="Pelletier E."/>
            <person name="Niang G."/>
            <person name="Scheremetjew M."/>
            <person name="Finn R."/>
            <person name="Kale V."/>
            <person name="Holt S."/>
            <person name="Cochrane G."/>
            <person name="Meng A."/>
            <person name="Brown T."/>
            <person name="Cohen L."/>
        </authorList>
    </citation>
    <scope>NUCLEOTIDE SEQUENCE</scope>
    <source>
        <strain evidence="2">CCAP 955/1</strain>
    </source>
</reference>
<proteinExistence type="predicted"/>
<name>A0A7S3MCG1_9STRA</name>
<dbReference type="InterPro" id="IPR013705">
    <property type="entry name" value="Sterol_MeTrfase_C"/>
</dbReference>
<dbReference type="Pfam" id="PF08498">
    <property type="entry name" value="Sterol_MT_C"/>
    <property type="match status" value="1"/>
</dbReference>
<dbReference type="GO" id="GO:0006694">
    <property type="term" value="P:steroid biosynthetic process"/>
    <property type="evidence" value="ECO:0007669"/>
    <property type="project" value="InterPro"/>
</dbReference>
<dbReference type="PANTHER" id="PTHR44068">
    <property type="entry name" value="ZGC:194242"/>
    <property type="match status" value="1"/>
</dbReference>
<dbReference type="PANTHER" id="PTHR44068:SF11">
    <property type="entry name" value="GERANYL DIPHOSPHATE 2-C-METHYLTRANSFERASE"/>
    <property type="match status" value="1"/>
</dbReference>
<accession>A0A7S3MCG1</accession>
<dbReference type="InterPro" id="IPR050447">
    <property type="entry name" value="Erg6_SMT_methyltransf"/>
</dbReference>
<protein>
    <recommendedName>
        <fullName evidence="1">Sterol methyltransferase C-terminal domain-containing protein</fullName>
    </recommendedName>
</protein>
<dbReference type="GO" id="GO:0008168">
    <property type="term" value="F:methyltransferase activity"/>
    <property type="evidence" value="ECO:0007669"/>
    <property type="project" value="InterPro"/>
</dbReference>
<dbReference type="AlphaFoldDB" id="A0A7S3MCG1"/>
<sequence>MEYLTLDGWDPKNPEHQELMRQHLHGNGAAKTPSIEEDLAMVRAAGFEIIEHFDYMDLGNDIYGEDNWPWWADLQPHMPDPRRLLLPAHPYVRWMQPTILGALAKIGLLPENVPKTASVMNEGADGLSGLGRVGALTPQYYIGARKPLK</sequence>